<feature type="signal peptide" evidence="1">
    <location>
        <begin position="1"/>
        <end position="22"/>
    </location>
</feature>
<comment type="caution">
    <text evidence="2">The sequence shown here is derived from an EMBL/GenBank/DDBJ whole genome shotgun (WGS) entry which is preliminary data.</text>
</comment>
<organism evidence="2 3">
    <name type="scientific">Dendryphion nanum</name>
    <dbReference type="NCBI Taxonomy" id="256645"/>
    <lineage>
        <taxon>Eukaryota</taxon>
        <taxon>Fungi</taxon>
        <taxon>Dikarya</taxon>
        <taxon>Ascomycota</taxon>
        <taxon>Pezizomycotina</taxon>
        <taxon>Dothideomycetes</taxon>
        <taxon>Pleosporomycetidae</taxon>
        <taxon>Pleosporales</taxon>
        <taxon>Torulaceae</taxon>
        <taxon>Dendryphion</taxon>
    </lineage>
</organism>
<evidence type="ECO:0000313" key="2">
    <source>
        <dbReference type="EMBL" id="KAH7126565.1"/>
    </source>
</evidence>
<proteinExistence type="predicted"/>
<dbReference type="OrthoDB" id="2141514at2759"/>
<evidence type="ECO:0008006" key="4">
    <source>
        <dbReference type="Google" id="ProtNLM"/>
    </source>
</evidence>
<evidence type="ECO:0000313" key="3">
    <source>
        <dbReference type="Proteomes" id="UP000700596"/>
    </source>
</evidence>
<dbReference type="InterPro" id="IPR029058">
    <property type="entry name" value="AB_hydrolase_fold"/>
</dbReference>
<dbReference type="PANTHER" id="PTHR33428:SF14">
    <property type="entry name" value="CARBOXYLESTERASE TYPE B DOMAIN-CONTAINING PROTEIN"/>
    <property type="match status" value="1"/>
</dbReference>
<protein>
    <recommendedName>
        <fullName evidence="4">Alpha/beta-hydrolase</fullName>
    </recommendedName>
</protein>
<dbReference type="Proteomes" id="UP000700596">
    <property type="component" value="Unassembled WGS sequence"/>
</dbReference>
<dbReference type="Gene3D" id="3.40.50.1820">
    <property type="entry name" value="alpha/beta hydrolase"/>
    <property type="match status" value="1"/>
</dbReference>
<keyword evidence="1" id="KW-0732">Signal</keyword>
<accession>A0A9P9DVM4</accession>
<dbReference type="AlphaFoldDB" id="A0A9P9DVM4"/>
<dbReference type="PANTHER" id="PTHR33428">
    <property type="entry name" value="CHLOROPHYLLASE-2, CHLOROPLASTIC"/>
    <property type="match status" value="1"/>
</dbReference>
<evidence type="ECO:0000256" key="1">
    <source>
        <dbReference type="SAM" id="SignalP"/>
    </source>
</evidence>
<keyword evidence="3" id="KW-1185">Reference proteome</keyword>
<gene>
    <name evidence="2" type="ORF">B0J11DRAFT_549507</name>
</gene>
<sequence length="280" mass="29854">MRYTICILQSLFFVGTFGLASPHVEERQAKPSGTGPYSAKYTTLPSLPNHTLYHPSSLSLNTTLPVIVWGNGGCSANGLSQSAFLTEIASWGFLVIASGGPNQSGSTTASVMKASIDYVSGSALPTEYAKLVDNTKIAAAGFSCGGIEAYEQVQDKRVKALGIFNSGQMSEDATKKVVPNIPKGKPVFFFLGGESDIAYKNGMRDYRALPVGIPSWNGNLNVGHGATYNEPNGGKFAKAAQLYFRWVLKGDAAVSSFFTVDGAKTDGWTVERKDLDKIVV</sequence>
<dbReference type="SUPFAM" id="SSF53474">
    <property type="entry name" value="alpha/beta-Hydrolases"/>
    <property type="match status" value="1"/>
</dbReference>
<reference evidence="2" key="1">
    <citation type="journal article" date="2021" name="Nat. Commun.">
        <title>Genetic determinants of endophytism in the Arabidopsis root mycobiome.</title>
        <authorList>
            <person name="Mesny F."/>
            <person name="Miyauchi S."/>
            <person name="Thiergart T."/>
            <person name="Pickel B."/>
            <person name="Atanasova L."/>
            <person name="Karlsson M."/>
            <person name="Huettel B."/>
            <person name="Barry K.W."/>
            <person name="Haridas S."/>
            <person name="Chen C."/>
            <person name="Bauer D."/>
            <person name="Andreopoulos W."/>
            <person name="Pangilinan J."/>
            <person name="LaButti K."/>
            <person name="Riley R."/>
            <person name="Lipzen A."/>
            <person name="Clum A."/>
            <person name="Drula E."/>
            <person name="Henrissat B."/>
            <person name="Kohler A."/>
            <person name="Grigoriev I.V."/>
            <person name="Martin F.M."/>
            <person name="Hacquard S."/>
        </authorList>
    </citation>
    <scope>NUCLEOTIDE SEQUENCE</scope>
    <source>
        <strain evidence="2">MPI-CAGE-CH-0243</strain>
    </source>
</reference>
<feature type="chain" id="PRO_5040110322" description="Alpha/beta-hydrolase" evidence="1">
    <location>
        <begin position="23"/>
        <end position="280"/>
    </location>
</feature>
<name>A0A9P9DVM4_9PLEO</name>
<dbReference type="EMBL" id="JAGMWT010000006">
    <property type="protein sequence ID" value="KAH7126565.1"/>
    <property type="molecule type" value="Genomic_DNA"/>
</dbReference>